<protein>
    <submittedName>
        <fullName evidence="2">Uncharacterized protein</fullName>
    </submittedName>
</protein>
<keyword evidence="1" id="KW-1133">Transmembrane helix</keyword>
<keyword evidence="1" id="KW-0472">Membrane</keyword>
<feature type="transmembrane region" description="Helical" evidence="1">
    <location>
        <begin position="119"/>
        <end position="143"/>
    </location>
</feature>
<reference evidence="2 3" key="1">
    <citation type="submission" date="2021-02" db="EMBL/GenBank/DDBJ databases">
        <title>Activity-based single-cell genomes from oceanic crustal fluid captures similar information to metagenomic and metatranscriptomic surveys with orders of magnitude less sampling.</title>
        <authorList>
            <person name="D'Angelo T.S."/>
            <person name="Orcutt B.N."/>
        </authorList>
    </citation>
    <scope>NUCLEOTIDE SEQUENCE [LARGE SCALE GENOMIC DNA]</scope>
    <source>
        <strain evidence="2">AH-315-G07</strain>
    </source>
</reference>
<dbReference type="EMBL" id="JAFITR010000070">
    <property type="protein sequence ID" value="MBN4067134.1"/>
    <property type="molecule type" value="Genomic_DNA"/>
</dbReference>
<dbReference type="Proteomes" id="UP000722121">
    <property type="component" value="Unassembled WGS sequence"/>
</dbReference>
<keyword evidence="3" id="KW-1185">Reference proteome</keyword>
<accession>A0ABS3ASI2</accession>
<proteinExistence type="predicted"/>
<evidence type="ECO:0000313" key="2">
    <source>
        <dbReference type="EMBL" id="MBN4067134.1"/>
    </source>
</evidence>
<organism evidence="2 3">
    <name type="scientific">Simkania negevensis</name>
    <dbReference type="NCBI Taxonomy" id="83561"/>
    <lineage>
        <taxon>Bacteria</taxon>
        <taxon>Pseudomonadati</taxon>
        <taxon>Chlamydiota</taxon>
        <taxon>Chlamydiia</taxon>
        <taxon>Parachlamydiales</taxon>
        <taxon>Simkaniaceae</taxon>
        <taxon>Simkania</taxon>
    </lineage>
</organism>
<gene>
    <name evidence="2" type="ORF">JYU14_03520</name>
</gene>
<sequence>MVHGIDAAVNGATIRPDLPITHGVLQRNPRSIVEGATNSLLFCKHAIWTGWELATIGSLSGRFVKEIVPSTLSVLRHAVNAISVVSLLMSLYDFVSSLKEIILVLKHTHSALMEKLLPLLRKATIQLLIVVADTAFTIVWLSACGVGGLAAAATVFSPIGLATISTAVSLLIAYRIYNIVQHYRQEASKEANGIDVSLQKQRHEQLKRGALSLVKHLFSAASLILILGHIAAPGLVLATLGLAAASLGIYRATR</sequence>
<keyword evidence="1" id="KW-0812">Transmembrane</keyword>
<evidence type="ECO:0000313" key="3">
    <source>
        <dbReference type="Proteomes" id="UP000722121"/>
    </source>
</evidence>
<feature type="transmembrane region" description="Helical" evidence="1">
    <location>
        <begin position="234"/>
        <end position="253"/>
    </location>
</feature>
<comment type="caution">
    <text evidence="2">The sequence shown here is derived from an EMBL/GenBank/DDBJ whole genome shotgun (WGS) entry which is preliminary data.</text>
</comment>
<evidence type="ECO:0000256" key="1">
    <source>
        <dbReference type="SAM" id="Phobius"/>
    </source>
</evidence>
<name>A0ABS3ASI2_9BACT</name>
<feature type="transmembrane region" description="Helical" evidence="1">
    <location>
        <begin position="149"/>
        <end position="174"/>
    </location>
</feature>